<reference evidence="1" key="1">
    <citation type="submission" date="2021-05" db="EMBL/GenBank/DDBJ databases">
        <authorList>
            <person name="Scholz U."/>
            <person name="Mascher M."/>
            <person name="Fiebig A."/>
        </authorList>
    </citation>
    <scope>NUCLEOTIDE SEQUENCE [LARGE SCALE GENOMIC DNA]</scope>
</reference>
<name>A0ACD5TX58_AVESA</name>
<evidence type="ECO:0000313" key="1">
    <source>
        <dbReference type="EnsemblPlants" id="AVESA.00010b.r2.1DG0140470.1.CDS"/>
    </source>
</evidence>
<evidence type="ECO:0000313" key="2">
    <source>
        <dbReference type="Proteomes" id="UP001732700"/>
    </source>
</evidence>
<proteinExistence type="predicted"/>
<dbReference type="Proteomes" id="UP001732700">
    <property type="component" value="Chromosome 1D"/>
</dbReference>
<sequence>MAKPRRSRFSFAGWGGCFGSGKAREKVLAQEEYPVKLHIYDLSQGVARQLSTTVLGKPIDAIWHTGVVVYGREYYFGGGIQQDRPGRTPYGTPVRVEDFRVTHAAKEVFEGFLLEIGPRYTPEAYNILTNNCNHFSNEAVKFLVGSTVPAYILNQPKEAMNSPIGALILPMIQGLETTFRAGAAAQPSQCVPAPAAAKQTQPSLDIIQIQSKSVDADKTGDGKTTYNDNEIIPPVTQPTPAAAKQAQPSLDGVIKSQSRSISADKASIAKAIDDDSVPPAQPAPATETQPSSNSIQIQTTEENSGVIPPAVQPAAPVAGAAAAQDPLGEAKNRVQEEIKLEFAAIMATGAAQAGEAAALAMRRVMERHGLRRTATVQ</sequence>
<keyword evidence="2" id="KW-1185">Reference proteome</keyword>
<dbReference type="EnsemblPlants" id="AVESA.00010b.r2.1DG0140470.1">
    <property type="protein sequence ID" value="AVESA.00010b.r2.1DG0140470.1.CDS"/>
    <property type="gene ID" value="AVESA.00010b.r2.1DG0140470"/>
</dbReference>
<reference evidence="1" key="2">
    <citation type="submission" date="2025-09" db="UniProtKB">
        <authorList>
            <consortium name="EnsemblPlants"/>
        </authorList>
    </citation>
    <scope>IDENTIFICATION</scope>
</reference>
<accession>A0ACD5TX58</accession>
<organism evidence="1 2">
    <name type="scientific">Avena sativa</name>
    <name type="common">Oat</name>
    <dbReference type="NCBI Taxonomy" id="4498"/>
    <lineage>
        <taxon>Eukaryota</taxon>
        <taxon>Viridiplantae</taxon>
        <taxon>Streptophyta</taxon>
        <taxon>Embryophyta</taxon>
        <taxon>Tracheophyta</taxon>
        <taxon>Spermatophyta</taxon>
        <taxon>Magnoliopsida</taxon>
        <taxon>Liliopsida</taxon>
        <taxon>Poales</taxon>
        <taxon>Poaceae</taxon>
        <taxon>BOP clade</taxon>
        <taxon>Pooideae</taxon>
        <taxon>Poodae</taxon>
        <taxon>Poeae</taxon>
        <taxon>Poeae Chloroplast Group 1 (Aveneae type)</taxon>
        <taxon>Aveninae</taxon>
        <taxon>Avena</taxon>
    </lineage>
</organism>
<protein>
    <submittedName>
        <fullName evidence="1">Uncharacterized protein</fullName>
    </submittedName>
</protein>